<accession>A0A395T5F6</accession>
<evidence type="ECO:0000256" key="1">
    <source>
        <dbReference type="SAM" id="MobiDB-lite"/>
    </source>
</evidence>
<name>A0A395T5F6_9HYPO</name>
<keyword evidence="3" id="KW-1185">Reference proteome</keyword>
<sequence length="285" mass="32276">MFPAENQASIIAGQRQGHNPEPTRCPNQRGGMEALYYRAGGRDDHVLRARDNAQHEIYESRQAQVLGFKQIRRIRRFFSGELSHKPLVSEVGPNANGFYTIDLSSPTHENEYRAPQLSPYPEDRRGRAIGRDESQIKSYWTSHFLPKSQKPPISTHRPFANDLQYEETLDTEVRTWNSGPVRAACIVDGDTRQAVQSQVATVVDPSEDGSLSDVDDHEEEDIVVQAARKIRAGRTTLVDMPGLERTQILEVKEKRAPSYDLADGIQEQDIYQRPTLLAPRIKKLC</sequence>
<reference evidence="2 3" key="1">
    <citation type="journal article" date="2018" name="PLoS Pathog.">
        <title>Evolution of structural diversity of trichothecenes, a family of toxins produced by plant pathogenic and entomopathogenic fungi.</title>
        <authorList>
            <person name="Proctor R.H."/>
            <person name="McCormick S.P."/>
            <person name="Kim H.S."/>
            <person name="Cardoza R.E."/>
            <person name="Stanley A.M."/>
            <person name="Lindo L."/>
            <person name="Kelly A."/>
            <person name="Brown D.W."/>
            <person name="Lee T."/>
            <person name="Vaughan M.M."/>
            <person name="Alexander N.J."/>
            <person name="Busman M."/>
            <person name="Gutierrez S."/>
        </authorList>
    </citation>
    <scope>NUCLEOTIDE SEQUENCE [LARGE SCALE GENOMIC DNA]</scope>
    <source>
        <strain evidence="2 3">NRRL 20695</strain>
    </source>
</reference>
<protein>
    <submittedName>
        <fullName evidence="2">Uncharacterized protein</fullName>
    </submittedName>
</protein>
<evidence type="ECO:0000313" key="2">
    <source>
        <dbReference type="EMBL" id="RGP79737.1"/>
    </source>
</evidence>
<feature type="region of interest" description="Disordered" evidence="1">
    <location>
        <begin position="1"/>
        <end position="29"/>
    </location>
</feature>
<dbReference type="Proteomes" id="UP000266234">
    <property type="component" value="Unassembled WGS sequence"/>
</dbReference>
<dbReference type="AlphaFoldDB" id="A0A395T5F6"/>
<dbReference type="EMBL" id="PXOG01000042">
    <property type="protein sequence ID" value="RGP79737.1"/>
    <property type="molecule type" value="Genomic_DNA"/>
</dbReference>
<organism evidence="2 3">
    <name type="scientific">Fusarium longipes</name>
    <dbReference type="NCBI Taxonomy" id="694270"/>
    <lineage>
        <taxon>Eukaryota</taxon>
        <taxon>Fungi</taxon>
        <taxon>Dikarya</taxon>
        <taxon>Ascomycota</taxon>
        <taxon>Pezizomycotina</taxon>
        <taxon>Sordariomycetes</taxon>
        <taxon>Hypocreomycetidae</taxon>
        <taxon>Hypocreales</taxon>
        <taxon>Nectriaceae</taxon>
        <taxon>Fusarium</taxon>
    </lineage>
</organism>
<comment type="caution">
    <text evidence="2">The sequence shown here is derived from an EMBL/GenBank/DDBJ whole genome shotgun (WGS) entry which is preliminary data.</text>
</comment>
<dbReference type="OrthoDB" id="5081952at2759"/>
<gene>
    <name evidence="2" type="ORF">FLONG3_2181</name>
</gene>
<evidence type="ECO:0000313" key="3">
    <source>
        <dbReference type="Proteomes" id="UP000266234"/>
    </source>
</evidence>
<proteinExistence type="predicted"/>